<dbReference type="Proteomes" id="UP001321543">
    <property type="component" value="Chromosome"/>
</dbReference>
<evidence type="ECO:0000256" key="1">
    <source>
        <dbReference type="ARBA" id="ARBA00022553"/>
    </source>
</evidence>
<dbReference type="InterPro" id="IPR008984">
    <property type="entry name" value="SMAD_FHA_dom_sf"/>
</dbReference>
<evidence type="ECO:0000259" key="8">
    <source>
        <dbReference type="PROSITE" id="PS50006"/>
    </source>
</evidence>
<dbReference type="PROSITE" id="PS50901">
    <property type="entry name" value="FTSK"/>
    <property type="match status" value="2"/>
</dbReference>
<dbReference type="SUPFAM" id="SSF49879">
    <property type="entry name" value="SMAD/FHA domain"/>
    <property type="match status" value="1"/>
</dbReference>
<feature type="binding site" evidence="4">
    <location>
        <begin position="691"/>
        <end position="698"/>
    </location>
    <ligand>
        <name>ATP</name>
        <dbReference type="ChEBI" id="CHEBI:30616"/>
    </ligand>
</feature>
<dbReference type="SUPFAM" id="SSF52540">
    <property type="entry name" value="P-loop containing nucleoside triphosphate hydrolases"/>
    <property type="match status" value="3"/>
</dbReference>
<keyword evidence="2 4" id="KW-0547">Nucleotide-binding</keyword>
<dbReference type="InterPro" id="IPR032030">
    <property type="entry name" value="YscD_cytoplasmic_dom"/>
</dbReference>
<dbReference type="InterPro" id="IPR050206">
    <property type="entry name" value="FtsK/SpoIIIE/SftA"/>
</dbReference>
<dbReference type="EMBL" id="AP027728">
    <property type="protein sequence ID" value="BDZ39629.1"/>
    <property type="molecule type" value="Genomic_DNA"/>
</dbReference>
<gene>
    <name evidence="10" type="ORF">GCM10025863_22430</name>
</gene>
<dbReference type="PROSITE" id="PS50006">
    <property type="entry name" value="FHA_DOMAIN"/>
    <property type="match status" value="1"/>
</dbReference>
<evidence type="ECO:0000256" key="5">
    <source>
        <dbReference type="SAM" id="Coils"/>
    </source>
</evidence>
<keyword evidence="7" id="KW-1133">Transmembrane helix</keyword>
<evidence type="ECO:0000259" key="9">
    <source>
        <dbReference type="PROSITE" id="PS50901"/>
    </source>
</evidence>
<keyword evidence="10" id="KW-0132">Cell division</keyword>
<keyword evidence="7" id="KW-0812">Transmembrane</keyword>
<sequence length="1437" mass="152724">MKLKLTLHREAGPVDLAVTADATATVADVAARLLAGDPTRRSTAPSNATLHILDASAPQGSRPLAPQTTVAEAGLLSGMHVRVAPAAAPEPTGDTGSRAVARLRVLSGPDAGQEFPLPAGATVVGRDRDVGVRLTDPMISKRHARINVSNTIEIIDLGSANGIRVSGDLVTRAVVSARDTISLGDSELAVVQLQKVTHAAVTQIDHIRSPRVVAPYPGEEFEAPGLPQRPQLQRLPYLALVAPLLMGVVMWALTQQVLGVIMMAMSPLLLLGAFVDQRITQRRTLKAERETFAAELAGLRAKLETARAQERAARLAELPTCAQLQQDALRLGPLLWTERPESSTFLILHAGSGRDLSRNSIAAATDPRGLPESRAELDGLREEFAHIDDVPVTIPLREGGALGVAGSAGAAVARSLMYQLVARHAPSEVVVAALVSSDRRPDWQWLSWLPHTGSTHSPIPAGSLADSRSAGVQLLSTLEGLIDERVENGPVPRGVITEEATGGEEPANITPVVIVLVEHGAPVDRARLTRIVERGPDAGIHVLWCAPHRDQLPAACRSYIEVDESGTTGSIVQVRRGATTAPVSLEVLEVATAEYLARQLAPVVDVGVPDADDSDLPRAVSLPALLGSEVLDQPDAVVERWRQNASIIPRAPDSPVTRGREGDLRAVFGHAGSEPFALDLRADGPHALVGGTTGAGKSEFLQSWVLAMATAHSPDRLTFLFVDYKGGSAFAACTDLPHSVGLVTDLSPAMVRRALTSLRAELRYREHLLNAAGAKDLVTLEKRGDANCPPSLIIIVDEFAALVQEVPEFVDGVVDVAQRGRSLGLHLVLATQRPNGVIKDNLRANTNLRIALRMADAEDSADILGDKMAAYFDPSVPGRGAVKRGPGRITAFQTGYAGGRTTNEPPEPRIDVEELDFGSHTVWEAPALAAAPAPAGEHDITRIVRTVVEASEAAGIPRPRRPWLDELAEIYRFELLPNPRTDELLPIGVVDDPAAQAQPTTHYRPDEDGNLAIFGAGGSGKSTALRTIAVAAGVTSRHGGPTHVYGLDFGARGLSMLARLPHVGAIVQGDDEERVIRMLRMLRDIVDERAARYAAVNAGTIGQYRQLADARQEPRILLLVDGIGAFKEQYEFGPAHLSTWYTAFAQIAADGRAVGVHVVLTAERPSALPTSIASTVQRRIVLRLANDDEYLALGVPRDVLGVGSPPGRGMLDGDEVQLAVLGESSNVAVQAREIERFAATLRRSGDPRPAGVARLADSVALADLPVGSAESPVIGLDDVSLAAASFASRGVMMIAGPPGSGRTTALSTFASAVRRADPALPVIWLTSRRSPASARGWSETADSPDDVLALCGRLIDEIESGRRCAVFIEAVPEFTETPAEYELVRLIKTASRADLLVVGEGSPPRGRRRTTSPSRSARRGVGCCWHREIPTATRFSA</sequence>
<feature type="binding site" evidence="4">
    <location>
        <begin position="1015"/>
        <end position="1022"/>
    </location>
    <ligand>
        <name>ATP</name>
        <dbReference type="ChEBI" id="CHEBI:30616"/>
    </ligand>
</feature>
<dbReference type="InterPro" id="IPR027417">
    <property type="entry name" value="P-loop_NTPase"/>
</dbReference>
<dbReference type="SMART" id="SM00382">
    <property type="entry name" value="AAA"/>
    <property type="match status" value="3"/>
</dbReference>
<feature type="domain" description="FtsK" evidence="9">
    <location>
        <begin position="673"/>
        <end position="861"/>
    </location>
</feature>
<evidence type="ECO:0000256" key="2">
    <source>
        <dbReference type="ARBA" id="ARBA00022741"/>
    </source>
</evidence>
<feature type="region of interest" description="Disordered" evidence="6">
    <location>
        <begin position="1398"/>
        <end position="1419"/>
    </location>
</feature>
<feature type="domain" description="FHA" evidence="8">
    <location>
        <begin position="122"/>
        <end position="170"/>
    </location>
</feature>
<dbReference type="SMART" id="SM00240">
    <property type="entry name" value="FHA"/>
    <property type="match status" value="1"/>
</dbReference>
<protein>
    <submittedName>
        <fullName evidence="10">Cell division protein FtsK</fullName>
    </submittedName>
</protein>
<dbReference type="PANTHER" id="PTHR22683:SF1">
    <property type="entry name" value="TYPE VII SECRETION SYSTEM PROTEIN ESSC"/>
    <property type="match status" value="1"/>
</dbReference>
<dbReference type="CDD" id="cd01127">
    <property type="entry name" value="TrwB_TraG_TraD_VirD4"/>
    <property type="match status" value="1"/>
</dbReference>
<dbReference type="InterPro" id="IPR002543">
    <property type="entry name" value="FtsK_dom"/>
</dbReference>
<accession>A0ABM8FVT0</accession>
<evidence type="ECO:0000256" key="6">
    <source>
        <dbReference type="SAM" id="MobiDB-lite"/>
    </source>
</evidence>
<dbReference type="Pfam" id="PF16697">
    <property type="entry name" value="Yop-YscD_cpl"/>
    <property type="match status" value="1"/>
</dbReference>
<organism evidence="10 11">
    <name type="scientific">Microbacterium suwonense</name>
    <dbReference type="NCBI Taxonomy" id="683047"/>
    <lineage>
        <taxon>Bacteria</taxon>
        <taxon>Bacillati</taxon>
        <taxon>Actinomycetota</taxon>
        <taxon>Actinomycetes</taxon>
        <taxon>Micrococcales</taxon>
        <taxon>Microbacteriaceae</taxon>
        <taxon>Microbacterium</taxon>
    </lineage>
</organism>
<dbReference type="CDD" id="cd00060">
    <property type="entry name" value="FHA"/>
    <property type="match status" value="1"/>
</dbReference>
<dbReference type="Pfam" id="PF01580">
    <property type="entry name" value="FtsK_SpoIIIE"/>
    <property type="match status" value="2"/>
</dbReference>
<feature type="coiled-coil region" evidence="5">
    <location>
        <begin position="282"/>
        <end position="309"/>
    </location>
</feature>
<evidence type="ECO:0000256" key="3">
    <source>
        <dbReference type="ARBA" id="ARBA00022840"/>
    </source>
</evidence>
<feature type="domain" description="FtsK" evidence="9">
    <location>
        <begin position="997"/>
        <end position="1191"/>
    </location>
</feature>
<name>A0ABM8FVT0_9MICO</name>
<dbReference type="Gene3D" id="2.60.200.20">
    <property type="match status" value="1"/>
</dbReference>
<keyword evidence="11" id="KW-1185">Reference proteome</keyword>
<evidence type="ECO:0000313" key="11">
    <source>
        <dbReference type="Proteomes" id="UP001321543"/>
    </source>
</evidence>
<dbReference type="InterPro" id="IPR000253">
    <property type="entry name" value="FHA_dom"/>
</dbReference>
<feature type="transmembrane region" description="Helical" evidence="7">
    <location>
        <begin position="235"/>
        <end position="253"/>
    </location>
</feature>
<keyword evidence="7" id="KW-0472">Membrane</keyword>
<keyword evidence="3 4" id="KW-0067">ATP-binding</keyword>
<evidence type="ECO:0000256" key="4">
    <source>
        <dbReference type="PROSITE-ProRule" id="PRU00289"/>
    </source>
</evidence>
<keyword evidence="10" id="KW-0131">Cell cycle</keyword>
<dbReference type="PANTHER" id="PTHR22683">
    <property type="entry name" value="SPORULATION PROTEIN RELATED"/>
    <property type="match status" value="1"/>
</dbReference>
<dbReference type="InterPro" id="IPR003593">
    <property type="entry name" value="AAA+_ATPase"/>
</dbReference>
<proteinExistence type="predicted"/>
<reference evidence="11" key="1">
    <citation type="journal article" date="2019" name="Int. J. Syst. Evol. Microbiol.">
        <title>The Global Catalogue of Microorganisms (GCM) 10K type strain sequencing project: providing services to taxonomists for standard genome sequencing and annotation.</title>
        <authorList>
            <consortium name="The Broad Institute Genomics Platform"/>
            <consortium name="The Broad Institute Genome Sequencing Center for Infectious Disease"/>
            <person name="Wu L."/>
            <person name="Ma J."/>
        </authorList>
    </citation>
    <scope>NUCLEOTIDE SEQUENCE [LARGE SCALE GENOMIC DNA]</scope>
    <source>
        <strain evidence="11">NBRC 106310</strain>
    </source>
</reference>
<keyword evidence="1" id="KW-0597">Phosphoprotein</keyword>
<dbReference type="GO" id="GO:0051301">
    <property type="term" value="P:cell division"/>
    <property type="evidence" value="ECO:0007669"/>
    <property type="project" value="UniProtKB-KW"/>
</dbReference>
<dbReference type="RefSeq" id="WP_350226451.1">
    <property type="nucleotide sequence ID" value="NZ_AP027728.1"/>
</dbReference>
<evidence type="ECO:0000256" key="7">
    <source>
        <dbReference type="SAM" id="Phobius"/>
    </source>
</evidence>
<dbReference type="Gene3D" id="3.40.50.300">
    <property type="entry name" value="P-loop containing nucleotide triphosphate hydrolases"/>
    <property type="match status" value="3"/>
</dbReference>
<evidence type="ECO:0000313" key="10">
    <source>
        <dbReference type="EMBL" id="BDZ39629.1"/>
    </source>
</evidence>
<keyword evidence="5" id="KW-0175">Coiled coil</keyword>